<evidence type="ECO:0000256" key="5">
    <source>
        <dbReference type="SAM" id="MobiDB-lite"/>
    </source>
</evidence>
<evidence type="ECO:0000259" key="8">
    <source>
        <dbReference type="Pfam" id="PF25954"/>
    </source>
</evidence>
<dbReference type="InterPro" id="IPR058624">
    <property type="entry name" value="MdtA-like_HH"/>
</dbReference>
<dbReference type="RefSeq" id="WP_100922060.1">
    <property type="nucleotide sequence ID" value="NZ_CP020370.1"/>
</dbReference>
<feature type="domain" description="Multidrug resistance protein MdtA-like C-terminal permuted SH3" evidence="9">
    <location>
        <begin position="290"/>
        <end position="349"/>
    </location>
</feature>
<dbReference type="PANTHER" id="PTHR30469">
    <property type="entry name" value="MULTIDRUG RESISTANCE PROTEIN MDTA"/>
    <property type="match status" value="1"/>
</dbReference>
<proteinExistence type="inferred from homology"/>
<feature type="domain" description="CusB-like beta-barrel" evidence="8">
    <location>
        <begin position="209"/>
        <end position="282"/>
    </location>
</feature>
<sequence length="380" mass="40058">MNSPRASLLSALILTAVVLGTNGCTKPAPVAEAVHPVLLSQVVPGSGTETAVFAGEVKPRYESDLAFRIGGKIVARAVDAGARVHKGALLARLDPADVALQAESAQAQVAAAQVDAEFARAEFDRYENLLKQNFISASALDAKRNAMKASQAKLEQAQANLAVTRNQATYARLVAPQDGVITAVSAEAGQVVAAGQVVMRYAREDEREVEIAVPEARIDELKHAEQIRVVLVADPGTGYRGQVREVSPALDPVTRTFTVRVSVIDPAPAMQWGMTANVLLTGPATGTASLLPATSLYQTSEGRPAIWVYDPTIGRVSLRTVVIAQYREDGVVVAAGLAAGEWIVATGANKLHEGQQVRPYEEAGRPAPPPRPVAATARAD</sequence>
<dbReference type="KEGG" id="tsy:THSYN_28015"/>
<feature type="domain" description="Multidrug resistance protein MdtA-like alpha-helical hairpin" evidence="6">
    <location>
        <begin position="102"/>
        <end position="170"/>
    </location>
</feature>
<dbReference type="Gene3D" id="2.40.420.20">
    <property type="match status" value="1"/>
</dbReference>
<feature type="region of interest" description="Disordered" evidence="5">
    <location>
        <begin position="357"/>
        <end position="380"/>
    </location>
</feature>
<dbReference type="InterPro" id="IPR006143">
    <property type="entry name" value="RND_pump_MFP"/>
</dbReference>
<dbReference type="NCBIfam" id="TIGR01730">
    <property type="entry name" value="RND_mfp"/>
    <property type="match status" value="1"/>
</dbReference>
<dbReference type="AlphaFoldDB" id="A0A2K8UFN7"/>
<comment type="subcellular location">
    <subcellularLocation>
        <location evidence="1">Cell envelope</location>
    </subcellularLocation>
</comment>
<dbReference type="Gene3D" id="2.40.50.100">
    <property type="match status" value="1"/>
</dbReference>
<dbReference type="Pfam" id="PF25917">
    <property type="entry name" value="BSH_RND"/>
    <property type="match status" value="1"/>
</dbReference>
<dbReference type="Pfam" id="PF25954">
    <property type="entry name" value="Beta-barrel_RND_2"/>
    <property type="match status" value="1"/>
</dbReference>
<evidence type="ECO:0000259" key="7">
    <source>
        <dbReference type="Pfam" id="PF25917"/>
    </source>
</evidence>
<evidence type="ECO:0000256" key="4">
    <source>
        <dbReference type="SAM" id="Coils"/>
    </source>
</evidence>
<dbReference type="GO" id="GO:1990281">
    <property type="term" value="C:efflux pump complex"/>
    <property type="evidence" value="ECO:0007669"/>
    <property type="project" value="TreeGrafter"/>
</dbReference>
<dbReference type="Gene3D" id="2.40.30.170">
    <property type="match status" value="1"/>
</dbReference>
<name>A0A2K8UFN7_9GAMM</name>
<dbReference type="Pfam" id="PF25876">
    <property type="entry name" value="HH_MFP_RND"/>
    <property type="match status" value="1"/>
</dbReference>
<dbReference type="InterPro" id="IPR058625">
    <property type="entry name" value="MdtA-like_BSH"/>
</dbReference>
<dbReference type="Pfam" id="PF25967">
    <property type="entry name" value="RND-MFP_C"/>
    <property type="match status" value="1"/>
</dbReference>
<evidence type="ECO:0000256" key="1">
    <source>
        <dbReference type="ARBA" id="ARBA00004196"/>
    </source>
</evidence>
<protein>
    <submittedName>
        <fullName evidence="10">Uncharacterized protein</fullName>
    </submittedName>
</protein>
<organism evidence="10 11">
    <name type="scientific">Candidatus Thiodictyon syntrophicum</name>
    <dbReference type="NCBI Taxonomy" id="1166950"/>
    <lineage>
        <taxon>Bacteria</taxon>
        <taxon>Pseudomonadati</taxon>
        <taxon>Pseudomonadota</taxon>
        <taxon>Gammaproteobacteria</taxon>
        <taxon>Chromatiales</taxon>
        <taxon>Chromatiaceae</taxon>
        <taxon>Thiodictyon</taxon>
    </lineage>
</organism>
<evidence type="ECO:0000259" key="9">
    <source>
        <dbReference type="Pfam" id="PF25967"/>
    </source>
</evidence>
<dbReference type="OrthoDB" id="1185083at2"/>
<dbReference type="Proteomes" id="UP000232638">
    <property type="component" value="Chromosome"/>
</dbReference>
<comment type="similarity">
    <text evidence="2">Belongs to the membrane fusion protein (MFP) (TC 8.A.1) family.</text>
</comment>
<gene>
    <name evidence="10" type="ORF">THSYN_28015</name>
</gene>
<dbReference type="EMBL" id="CP020370">
    <property type="protein sequence ID" value="AUB84404.1"/>
    <property type="molecule type" value="Genomic_DNA"/>
</dbReference>
<dbReference type="InterPro" id="IPR058792">
    <property type="entry name" value="Beta-barrel_RND_2"/>
</dbReference>
<evidence type="ECO:0000256" key="2">
    <source>
        <dbReference type="ARBA" id="ARBA00009477"/>
    </source>
</evidence>
<evidence type="ECO:0000313" key="11">
    <source>
        <dbReference type="Proteomes" id="UP000232638"/>
    </source>
</evidence>
<reference evidence="10 11" key="1">
    <citation type="submission" date="2017-03" db="EMBL/GenBank/DDBJ databases">
        <title>Complete genome sequence of Candidatus 'Thiodictyon syntrophicum' sp. nov. strain Cad16T, a photolithoautotroph purple sulfur bacterium isolated from an alpine meromictic lake.</title>
        <authorList>
            <person name="Luedin S.M."/>
            <person name="Pothier J.F."/>
            <person name="Danza F."/>
            <person name="Storelli N."/>
            <person name="Wittwer M."/>
            <person name="Tonolla M."/>
        </authorList>
    </citation>
    <scope>NUCLEOTIDE SEQUENCE [LARGE SCALE GENOMIC DNA]</scope>
    <source>
        <strain evidence="10 11">Cad16T</strain>
    </source>
</reference>
<dbReference type="Gene3D" id="1.10.287.470">
    <property type="entry name" value="Helix hairpin bin"/>
    <property type="match status" value="1"/>
</dbReference>
<dbReference type="GO" id="GO:0015562">
    <property type="term" value="F:efflux transmembrane transporter activity"/>
    <property type="evidence" value="ECO:0007669"/>
    <property type="project" value="TreeGrafter"/>
</dbReference>
<evidence type="ECO:0000256" key="3">
    <source>
        <dbReference type="ARBA" id="ARBA00022448"/>
    </source>
</evidence>
<feature type="domain" description="Multidrug resistance protein MdtA-like barrel-sandwich hybrid" evidence="7">
    <location>
        <begin position="67"/>
        <end position="196"/>
    </location>
</feature>
<evidence type="ECO:0000259" key="6">
    <source>
        <dbReference type="Pfam" id="PF25876"/>
    </source>
</evidence>
<evidence type="ECO:0000313" key="10">
    <source>
        <dbReference type="EMBL" id="AUB84404.1"/>
    </source>
</evidence>
<keyword evidence="4" id="KW-0175">Coiled coil</keyword>
<dbReference type="InterPro" id="IPR058627">
    <property type="entry name" value="MdtA-like_C"/>
</dbReference>
<dbReference type="SUPFAM" id="SSF111369">
    <property type="entry name" value="HlyD-like secretion proteins"/>
    <property type="match status" value="1"/>
</dbReference>
<dbReference type="PANTHER" id="PTHR30469:SF15">
    <property type="entry name" value="HLYD FAMILY OF SECRETION PROTEINS"/>
    <property type="match status" value="1"/>
</dbReference>
<accession>A0A2K8UFN7</accession>
<feature type="coiled-coil region" evidence="4">
    <location>
        <begin position="102"/>
        <end position="167"/>
    </location>
</feature>
<keyword evidence="3" id="KW-0813">Transport</keyword>
<keyword evidence="11" id="KW-1185">Reference proteome</keyword>